<evidence type="ECO:0000256" key="8">
    <source>
        <dbReference type="ARBA" id="ARBA00023012"/>
    </source>
</evidence>
<dbReference type="InterPro" id="IPR036890">
    <property type="entry name" value="HATPase_C_sf"/>
</dbReference>
<keyword evidence="7" id="KW-0067">ATP-binding</keyword>
<evidence type="ECO:0000256" key="4">
    <source>
        <dbReference type="ARBA" id="ARBA00022679"/>
    </source>
</evidence>
<keyword evidence="6 10" id="KW-0418">Kinase</keyword>
<dbReference type="InterPro" id="IPR003594">
    <property type="entry name" value="HATPase_dom"/>
</dbReference>
<evidence type="ECO:0000313" key="11">
    <source>
        <dbReference type="Proteomes" id="UP000487649"/>
    </source>
</evidence>
<organism evidence="10 11">
    <name type="scientific">Turicibacter sanguinis</name>
    <dbReference type="NCBI Taxonomy" id="154288"/>
    <lineage>
        <taxon>Bacteria</taxon>
        <taxon>Bacillati</taxon>
        <taxon>Bacillota</taxon>
        <taxon>Erysipelotrichia</taxon>
        <taxon>Erysipelotrichales</taxon>
        <taxon>Turicibacteraceae</taxon>
        <taxon>Turicibacter</taxon>
    </lineage>
</organism>
<dbReference type="Gene3D" id="1.20.5.1930">
    <property type="match status" value="1"/>
</dbReference>
<sequence length="384" mass="43731">MRKNKLLITVRYLSLLTVIFSFISLNETLSIFIILMLLCLLINSQFRFFSLRQAPYIICSLVVDLILFICLSSYQPQMVAYYFILPILDSILLLPRRYHLSLSCLIGMILLFLISHSFTLNQITSLFVFLIVAFLGLYIKEEHEKKLDAQLLYDELRISEEKLKQAKEELELYGASITELAVLKERNRISRDIHDSVGHALSTAIIQLNAMEVIASKENSSVAPLALNLREFLKNCLQEVREAISTLKPSEYQTYQELYRIEELIENFKKLSGMNVRLTISKQKWELSPKMGLTLYRAIQETLSNALRHGQATDASISIHFSPDHVVLTAENNGIGCPNFQKGVGLTSMSERVSEVNGKVHFIPSTVGFKIRITIPKGKGESYD</sequence>
<keyword evidence="8" id="KW-0902">Two-component regulatory system</keyword>
<dbReference type="AlphaFoldDB" id="A0A173T4C1"/>
<dbReference type="GO" id="GO:0046983">
    <property type="term" value="F:protein dimerization activity"/>
    <property type="evidence" value="ECO:0007669"/>
    <property type="project" value="InterPro"/>
</dbReference>
<evidence type="ECO:0000256" key="7">
    <source>
        <dbReference type="ARBA" id="ARBA00022840"/>
    </source>
</evidence>
<evidence type="ECO:0000256" key="2">
    <source>
        <dbReference type="ARBA" id="ARBA00012438"/>
    </source>
</evidence>
<dbReference type="RefSeq" id="WP_006784981.1">
    <property type="nucleotide sequence ID" value="NZ_CABJBH010000007.1"/>
</dbReference>
<dbReference type="InterPro" id="IPR011712">
    <property type="entry name" value="Sig_transdc_His_kin_sub3_dim/P"/>
</dbReference>
<dbReference type="EC" id="2.7.13.3" evidence="2"/>
<gene>
    <name evidence="10" type="ORF">GMA92_02995</name>
</gene>
<comment type="caution">
    <text evidence="10">The sequence shown here is derived from an EMBL/GenBank/DDBJ whole genome shotgun (WGS) entry which is preliminary data.</text>
</comment>
<dbReference type="CDD" id="cd16917">
    <property type="entry name" value="HATPase_UhpB-NarQ-NarX-like"/>
    <property type="match status" value="1"/>
</dbReference>
<dbReference type="PANTHER" id="PTHR24421:SF10">
    <property type="entry name" value="NITRATE_NITRITE SENSOR PROTEIN NARQ"/>
    <property type="match status" value="1"/>
</dbReference>
<reference evidence="10 11" key="1">
    <citation type="journal article" date="2019" name="Nat. Med.">
        <title>A library of human gut bacterial isolates paired with longitudinal multiomics data enables mechanistic microbiome research.</title>
        <authorList>
            <person name="Poyet M."/>
            <person name="Groussin M."/>
            <person name="Gibbons S.M."/>
            <person name="Avila-Pacheco J."/>
            <person name="Jiang X."/>
            <person name="Kearney S.M."/>
            <person name="Perrotta A.R."/>
            <person name="Berdy B."/>
            <person name="Zhao S."/>
            <person name="Lieberman T.D."/>
            <person name="Swanson P.K."/>
            <person name="Smith M."/>
            <person name="Roesemann S."/>
            <person name="Alexander J.E."/>
            <person name="Rich S.A."/>
            <person name="Livny J."/>
            <person name="Vlamakis H."/>
            <person name="Clish C."/>
            <person name="Bullock K."/>
            <person name="Deik A."/>
            <person name="Scott J."/>
            <person name="Pierce K.A."/>
            <person name="Xavier R.J."/>
            <person name="Alm E.J."/>
        </authorList>
    </citation>
    <scope>NUCLEOTIDE SEQUENCE [LARGE SCALE GENOMIC DNA]</scope>
    <source>
        <strain evidence="10 11">BIOML-A198</strain>
    </source>
</reference>
<dbReference type="Pfam" id="PF07730">
    <property type="entry name" value="HisKA_3"/>
    <property type="match status" value="1"/>
</dbReference>
<comment type="catalytic activity">
    <reaction evidence="1">
        <text>ATP + protein L-histidine = ADP + protein N-phospho-L-histidine.</text>
        <dbReference type="EC" id="2.7.13.3"/>
    </reaction>
</comment>
<dbReference type="GO" id="GO:0005524">
    <property type="term" value="F:ATP binding"/>
    <property type="evidence" value="ECO:0007669"/>
    <property type="project" value="UniProtKB-KW"/>
</dbReference>
<evidence type="ECO:0000256" key="1">
    <source>
        <dbReference type="ARBA" id="ARBA00000085"/>
    </source>
</evidence>
<dbReference type="InterPro" id="IPR050482">
    <property type="entry name" value="Sensor_HK_TwoCompSys"/>
</dbReference>
<dbReference type="GO" id="GO:0016020">
    <property type="term" value="C:membrane"/>
    <property type="evidence" value="ECO:0007669"/>
    <property type="project" value="InterPro"/>
</dbReference>
<dbReference type="PANTHER" id="PTHR24421">
    <property type="entry name" value="NITRATE/NITRITE SENSOR PROTEIN NARX-RELATED"/>
    <property type="match status" value="1"/>
</dbReference>
<keyword evidence="3" id="KW-0597">Phosphoprotein</keyword>
<keyword evidence="4" id="KW-0808">Transferase</keyword>
<proteinExistence type="predicted"/>
<name>A0A173T4C1_9FIRM</name>
<evidence type="ECO:0000259" key="9">
    <source>
        <dbReference type="SMART" id="SM00387"/>
    </source>
</evidence>
<dbReference type="EMBL" id="WMQE01000004">
    <property type="protein sequence ID" value="MTK20406.1"/>
    <property type="molecule type" value="Genomic_DNA"/>
</dbReference>
<dbReference type="SMART" id="SM00387">
    <property type="entry name" value="HATPase_c"/>
    <property type="match status" value="1"/>
</dbReference>
<evidence type="ECO:0000256" key="5">
    <source>
        <dbReference type="ARBA" id="ARBA00022741"/>
    </source>
</evidence>
<dbReference type="GO" id="GO:0000155">
    <property type="term" value="F:phosphorelay sensor kinase activity"/>
    <property type="evidence" value="ECO:0007669"/>
    <property type="project" value="InterPro"/>
</dbReference>
<accession>A0A173T4C1</accession>
<dbReference type="Proteomes" id="UP000487649">
    <property type="component" value="Unassembled WGS sequence"/>
</dbReference>
<evidence type="ECO:0000256" key="6">
    <source>
        <dbReference type="ARBA" id="ARBA00022777"/>
    </source>
</evidence>
<keyword evidence="5" id="KW-0547">Nucleotide-binding</keyword>
<protein>
    <recommendedName>
        <fullName evidence="2">histidine kinase</fullName>
        <ecNumber evidence="2">2.7.13.3</ecNumber>
    </recommendedName>
</protein>
<dbReference type="GeneID" id="60059052"/>
<dbReference type="Pfam" id="PF02518">
    <property type="entry name" value="HATPase_c"/>
    <property type="match status" value="1"/>
</dbReference>
<feature type="domain" description="Histidine kinase/HSP90-like ATPase" evidence="9">
    <location>
        <begin position="290"/>
        <end position="379"/>
    </location>
</feature>
<dbReference type="Gene3D" id="3.30.565.10">
    <property type="entry name" value="Histidine kinase-like ATPase, C-terminal domain"/>
    <property type="match status" value="1"/>
</dbReference>
<dbReference type="SUPFAM" id="SSF55874">
    <property type="entry name" value="ATPase domain of HSP90 chaperone/DNA topoisomerase II/histidine kinase"/>
    <property type="match status" value="1"/>
</dbReference>
<dbReference type="OrthoDB" id="9760839at2"/>
<evidence type="ECO:0000256" key="3">
    <source>
        <dbReference type="ARBA" id="ARBA00022553"/>
    </source>
</evidence>
<evidence type="ECO:0000313" key="10">
    <source>
        <dbReference type="EMBL" id="MTK20406.1"/>
    </source>
</evidence>